<keyword evidence="3" id="KW-1133">Transmembrane helix</keyword>
<dbReference type="OrthoDB" id="2626014at2759"/>
<evidence type="ECO:0000256" key="3">
    <source>
        <dbReference type="SAM" id="Phobius"/>
    </source>
</evidence>
<keyword evidence="1" id="KW-0378">Hydrolase</keyword>
<feature type="non-terminal residue" evidence="5">
    <location>
        <position position="1"/>
    </location>
</feature>
<dbReference type="Gene3D" id="3.60.110.10">
    <property type="entry name" value="Carbon-nitrogen hydrolase"/>
    <property type="match status" value="1"/>
</dbReference>
<organism evidence="5 6">
    <name type="scientific">Racocetra fulgida</name>
    <dbReference type="NCBI Taxonomy" id="60492"/>
    <lineage>
        <taxon>Eukaryota</taxon>
        <taxon>Fungi</taxon>
        <taxon>Fungi incertae sedis</taxon>
        <taxon>Mucoromycota</taxon>
        <taxon>Glomeromycotina</taxon>
        <taxon>Glomeromycetes</taxon>
        <taxon>Diversisporales</taxon>
        <taxon>Gigasporaceae</taxon>
        <taxon>Racocetra</taxon>
    </lineage>
</organism>
<feature type="region of interest" description="Disordered" evidence="2">
    <location>
        <begin position="1"/>
        <end position="31"/>
    </location>
</feature>
<evidence type="ECO:0000256" key="1">
    <source>
        <dbReference type="ARBA" id="ARBA00022801"/>
    </source>
</evidence>
<dbReference type="Pfam" id="PF00795">
    <property type="entry name" value="CN_hydrolase"/>
    <property type="match status" value="1"/>
</dbReference>
<keyword evidence="3" id="KW-0472">Membrane</keyword>
<dbReference type="PROSITE" id="PS50263">
    <property type="entry name" value="CN_HYDROLASE"/>
    <property type="match status" value="1"/>
</dbReference>
<dbReference type="InterPro" id="IPR050345">
    <property type="entry name" value="Aliph_Amidase/BUP"/>
</dbReference>
<dbReference type="GO" id="GO:0016811">
    <property type="term" value="F:hydrolase activity, acting on carbon-nitrogen (but not peptide) bonds, in linear amides"/>
    <property type="evidence" value="ECO:0007669"/>
    <property type="project" value="TreeGrafter"/>
</dbReference>
<comment type="caution">
    <text evidence="5">The sequence shown here is derived from an EMBL/GenBank/DDBJ whole genome shotgun (WGS) entry which is preliminary data.</text>
</comment>
<dbReference type="InterPro" id="IPR036526">
    <property type="entry name" value="C-N_Hydrolase_sf"/>
</dbReference>
<feature type="compositionally biased region" description="Polar residues" evidence="2">
    <location>
        <begin position="1"/>
        <end position="10"/>
    </location>
</feature>
<feature type="domain" description="CN hydrolase" evidence="4">
    <location>
        <begin position="86"/>
        <end position="319"/>
    </location>
</feature>
<dbReference type="AlphaFoldDB" id="A0A9N9H8F9"/>
<feature type="non-terminal residue" evidence="5">
    <location>
        <position position="327"/>
    </location>
</feature>
<name>A0A9N9H8F9_9GLOM</name>
<dbReference type="InterPro" id="IPR003010">
    <property type="entry name" value="C-N_Hydrolase"/>
</dbReference>
<dbReference type="SUPFAM" id="SSF56317">
    <property type="entry name" value="Carbon-nitrogen hydrolase"/>
    <property type="match status" value="1"/>
</dbReference>
<evidence type="ECO:0000256" key="2">
    <source>
        <dbReference type="SAM" id="MobiDB-lite"/>
    </source>
</evidence>
<sequence>SDIDAGSNSDAPILGNGVNVETTENNDNSPQSRNFKKLMAIQLTNPVIIYLIAMFFVIVYGSIRYSTTYIPFYQRNIESYAAHSLVKVGCVIGANNNFENKYYVDRTEELARNGSKFILWSESLALVNDTAQYNDLELGINNISQMYKTYIGFTYADASSDNGLIYNKLTVVSPDGNILINYAKAHLVPFVESGITAGPNILQTSATSDFGTIGGAICFDYNFPSLISQSSKNNVDFMVQPSDTWVSFKFRTLLITLFSSSGPVAGYHFRTNSIRPIENGFTLIRCNHYGTSGAWGPYGQPYVAVETVDDLIISFQIPLHKRVKTVY</sequence>
<keyword evidence="6" id="KW-1185">Reference proteome</keyword>
<feature type="compositionally biased region" description="Polar residues" evidence="2">
    <location>
        <begin position="19"/>
        <end position="31"/>
    </location>
</feature>
<evidence type="ECO:0000313" key="5">
    <source>
        <dbReference type="EMBL" id="CAG8654914.1"/>
    </source>
</evidence>
<proteinExistence type="predicted"/>
<dbReference type="PANTHER" id="PTHR43674">
    <property type="entry name" value="NITRILASE C965.09-RELATED"/>
    <property type="match status" value="1"/>
</dbReference>
<feature type="transmembrane region" description="Helical" evidence="3">
    <location>
        <begin position="43"/>
        <end position="63"/>
    </location>
</feature>
<dbReference type="PANTHER" id="PTHR43674:SF16">
    <property type="entry name" value="CARBON-NITROGEN FAMILY, PUTATIVE (AFU_ORTHOLOGUE AFUA_5G02350)-RELATED"/>
    <property type="match status" value="1"/>
</dbReference>
<dbReference type="EMBL" id="CAJVPZ010014124">
    <property type="protein sequence ID" value="CAG8654914.1"/>
    <property type="molecule type" value="Genomic_DNA"/>
</dbReference>
<gene>
    <name evidence="5" type="ORF">RFULGI_LOCUS8620</name>
</gene>
<keyword evidence="3" id="KW-0812">Transmembrane</keyword>
<dbReference type="Proteomes" id="UP000789396">
    <property type="component" value="Unassembled WGS sequence"/>
</dbReference>
<reference evidence="5" key="1">
    <citation type="submission" date="2021-06" db="EMBL/GenBank/DDBJ databases">
        <authorList>
            <person name="Kallberg Y."/>
            <person name="Tangrot J."/>
            <person name="Rosling A."/>
        </authorList>
    </citation>
    <scope>NUCLEOTIDE SEQUENCE</scope>
    <source>
        <strain evidence="5">IN212</strain>
    </source>
</reference>
<evidence type="ECO:0000259" key="4">
    <source>
        <dbReference type="PROSITE" id="PS50263"/>
    </source>
</evidence>
<protein>
    <submittedName>
        <fullName evidence="5">3183_t:CDS:1</fullName>
    </submittedName>
</protein>
<evidence type="ECO:0000313" key="6">
    <source>
        <dbReference type="Proteomes" id="UP000789396"/>
    </source>
</evidence>
<accession>A0A9N9H8F9</accession>